<evidence type="ECO:0000256" key="1">
    <source>
        <dbReference type="ARBA" id="ARBA00004651"/>
    </source>
</evidence>
<feature type="transmembrane region" description="Helical" evidence="10">
    <location>
        <begin position="20"/>
        <end position="39"/>
    </location>
</feature>
<keyword evidence="5" id="KW-0410">Iron transport</keyword>
<evidence type="ECO:0000256" key="9">
    <source>
        <dbReference type="ARBA" id="ARBA00023136"/>
    </source>
</evidence>
<organism evidence="13 14">
    <name type="scientific">Candidatus Endonucleibacter bathymodioli</name>
    <dbReference type="NCBI Taxonomy" id="539814"/>
    <lineage>
        <taxon>Bacteria</taxon>
        <taxon>Pseudomonadati</taxon>
        <taxon>Pseudomonadota</taxon>
        <taxon>Gammaproteobacteria</taxon>
        <taxon>Oceanospirillales</taxon>
        <taxon>Endozoicomonadaceae</taxon>
        <taxon>Candidatus Endonucleibacter</taxon>
    </lineage>
</organism>
<evidence type="ECO:0000256" key="4">
    <source>
        <dbReference type="ARBA" id="ARBA00022475"/>
    </source>
</evidence>
<keyword evidence="4" id="KW-1003">Cell membrane</keyword>
<dbReference type="SUPFAM" id="SSF160240">
    <property type="entry name" value="Cation efflux protein cytoplasmic domain-like"/>
    <property type="match status" value="1"/>
</dbReference>
<dbReference type="InterPro" id="IPR058533">
    <property type="entry name" value="Cation_efflux_TM"/>
</dbReference>
<dbReference type="NCBIfam" id="TIGR01297">
    <property type="entry name" value="CDF"/>
    <property type="match status" value="1"/>
</dbReference>
<evidence type="ECO:0000259" key="12">
    <source>
        <dbReference type="Pfam" id="PF16916"/>
    </source>
</evidence>
<keyword evidence="5" id="KW-0408">Iron</keyword>
<accession>A0AA90NJM5</accession>
<evidence type="ECO:0000256" key="7">
    <source>
        <dbReference type="ARBA" id="ARBA00022906"/>
    </source>
</evidence>
<feature type="transmembrane region" description="Helical" evidence="10">
    <location>
        <begin position="45"/>
        <end position="66"/>
    </location>
</feature>
<feature type="transmembrane region" description="Helical" evidence="10">
    <location>
        <begin position="86"/>
        <end position="105"/>
    </location>
</feature>
<dbReference type="AlphaFoldDB" id="A0AA90NJM5"/>
<evidence type="ECO:0000256" key="10">
    <source>
        <dbReference type="SAM" id="Phobius"/>
    </source>
</evidence>
<evidence type="ECO:0000256" key="2">
    <source>
        <dbReference type="ARBA" id="ARBA00010212"/>
    </source>
</evidence>
<dbReference type="InterPro" id="IPR027469">
    <property type="entry name" value="Cation_efflux_TMD_sf"/>
</dbReference>
<evidence type="ECO:0000256" key="3">
    <source>
        <dbReference type="ARBA" id="ARBA00022448"/>
    </source>
</evidence>
<comment type="caution">
    <text evidence="13">The sequence shown here is derived from an EMBL/GenBank/DDBJ whole genome shotgun (WGS) entry which is preliminary data.</text>
</comment>
<dbReference type="Gene3D" id="3.30.70.1350">
    <property type="entry name" value="Cation efflux protein, cytoplasmic domain"/>
    <property type="match status" value="1"/>
</dbReference>
<evidence type="ECO:0000256" key="8">
    <source>
        <dbReference type="ARBA" id="ARBA00022989"/>
    </source>
</evidence>
<keyword evidence="9 10" id="KW-0472">Membrane</keyword>
<dbReference type="GO" id="GO:0005886">
    <property type="term" value="C:plasma membrane"/>
    <property type="evidence" value="ECO:0007669"/>
    <property type="project" value="UniProtKB-SubCell"/>
</dbReference>
<dbReference type="Pfam" id="PF16916">
    <property type="entry name" value="ZT_dimer"/>
    <property type="match status" value="1"/>
</dbReference>
<feature type="domain" description="Cation efflux protein cytoplasmic" evidence="12">
    <location>
        <begin position="216"/>
        <end position="292"/>
    </location>
</feature>
<protein>
    <submittedName>
        <fullName evidence="13">Cation diffusion facilitator family transporter</fullName>
    </submittedName>
</protein>
<name>A0AA90NJM5_9GAMM</name>
<keyword evidence="14" id="KW-1185">Reference proteome</keyword>
<keyword evidence="7" id="KW-0406">Ion transport</keyword>
<dbReference type="PANTHER" id="PTHR43840">
    <property type="entry name" value="MITOCHONDRIAL METAL TRANSPORTER 1-RELATED"/>
    <property type="match status" value="1"/>
</dbReference>
<evidence type="ECO:0000259" key="11">
    <source>
        <dbReference type="Pfam" id="PF01545"/>
    </source>
</evidence>
<evidence type="ECO:0000256" key="6">
    <source>
        <dbReference type="ARBA" id="ARBA00022692"/>
    </source>
</evidence>
<dbReference type="InterPro" id="IPR050291">
    <property type="entry name" value="CDF_Transporter"/>
</dbReference>
<keyword evidence="6 10" id="KW-0812">Transmembrane</keyword>
<comment type="similarity">
    <text evidence="2">Belongs to the cation diffusion facilitator (CDF) transporter (TC 2.A.4) family. FieF subfamily.</text>
</comment>
<dbReference type="FunFam" id="3.30.70.1350:FF:000002">
    <property type="entry name" value="Ferrous-iron efflux pump FieF"/>
    <property type="match status" value="1"/>
</dbReference>
<keyword evidence="7" id="KW-0864">Zinc transport</keyword>
<proteinExistence type="inferred from homology"/>
<keyword evidence="7" id="KW-0862">Zinc</keyword>
<dbReference type="Proteomes" id="UP001178148">
    <property type="component" value="Unassembled WGS sequence"/>
</dbReference>
<keyword evidence="3" id="KW-0813">Transport</keyword>
<evidence type="ECO:0000313" key="14">
    <source>
        <dbReference type="Proteomes" id="UP001178148"/>
    </source>
</evidence>
<evidence type="ECO:0000313" key="13">
    <source>
        <dbReference type="EMBL" id="MDP0587747.1"/>
    </source>
</evidence>
<dbReference type="Gene3D" id="1.20.1510.10">
    <property type="entry name" value="Cation efflux protein transmembrane domain"/>
    <property type="match status" value="1"/>
</dbReference>
<dbReference type="InterPro" id="IPR036837">
    <property type="entry name" value="Cation_efflux_CTD_sf"/>
</dbReference>
<dbReference type="GO" id="GO:0015086">
    <property type="term" value="F:cadmium ion transmembrane transporter activity"/>
    <property type="evidence" value="ECO:0007669"/>
    <property type="project" value="TreeGrafter"/>
</dbReference>
<dbReference type="Pfam" id="PF01545">
    <property type="entry name" value="Cation_efflux"/>
    <property type="match status" value="1"/>
</dbReference>
<comment type="subcellular location">
    <subcellularLocation>
        <location evidence="1">Cell membrane</location>
        <topology evidence="1">Multi-pass membrane protein</topology>
    </subcellularLocation>
</comment>
<sequence length="293" mass="31945">MYSDKAAELRHHKLVKFASAASVTTASLLIIVKIPVWFLTGSLSVLATLIDSIMDVMASVITLIAVRIAMTPADENHHFGHGKAEYLAVLAQSAFIAGSAIVLLLNAFDRATIQTSLVNEHVGVYVMIFSLISTVVLLLIQSYVIRETGSSAIAADAMHYKIDLLTSTAVIIALIGTSQGYYQLDNIFAILISGYMLYSVRKIAWSAIQNLMDQSLPSEQQQEIKQLVLSVSGVKGVHEIRTRLSGSVPFIQMHIDIHGKLTLHQAHKIGHNAKNVLLEKMPGADIIIHLDPN</sequence>
<dbReference type="SUPFAM" id="SSF161111">
    <property type="entry name" value="Cation efflux protein transmembrane domain-like"/>
    <property type="match status" value="1"/>
</dbReference>
<keyword evidence="8 10" id="KW-1133">Transmembrane helix</keyword>
<feature type="transmembrane region" description="Helical" evidence="10">
    <location>
        <begin position="125"/>
        <end position="145"/>
    </location>
</feature>
<feature type="domain" description="Cation efflux protein transmembrane" evidence="11">
    <location>
        <begin position="21"/>
        <end position="212"/>
    </location>
</feature>
<evidence type="ECO:0000256" key="5">
    <source>
        <dbReference type="ARBA" id="ARBA00022496"/>
    </source>
</evidence>
<dbReference type="GO" id="GO:0015341">
    <property type="term" value="F:zinc efflux antiporter activity"/>
    <property type="evidence" value="ECO:0007669"/>
    <property type="project" value="TreeGrafter"/>
</dbReference>
<dbReference type="GO" id="GO:0006882">
    <property type="term" value="P:intracellular zinc ion homeostasis"/>
    <property type="evidence" value="ECO:0007669"/>
    <property type="project" value="TreeGrafter"/>
</dbReference>
<reference evidence="13 14" key="1">
    <citation type="journal article" date="2023" name="bioRxiv">
        <title>An intranuclear bacterial parasite of deep-sea mussels expresses apoptosis inhibitors acquired from its host.</title>
        <authorList>
            <person name="Gonzalez Porras M.A."/>
            <person name="Assie A."/>
            <person name="Tietjen M."/>
            <person name="Violette M."/>
            <person name="Kleiner M."/>
            <person name="Gruber-Vodicka H."/>
            <person name="Dubilier N."/>
            <person name="Leisch N."/>
        </authorList>
    </citation>
    <scope>NUCLEOTIDE SEQUENCE [LARGE SCALE GENOMIC DNA]</scope>
    <source>
        <strain evidence="13">IAP13</strain>
    </source>
</reference>
<dbReference type="GO" id="GO:0015093">
    <property type="term" value="F:ferrous iron transmembrane transporter activity"/>
    <property type="evidence" value="ECO:0007669"/>
    <property type="project" value="TreeGrafter"/>
</dbReference>
<gene>
    <name evidence="13" type="ORF">QS748_00440</name>
</gene>
<dbReference type="InterPro" id="IPR002524">
    <property type="entry name" value="Cation_efflux"/>
</dbReference>
<dbReference type="PANTHER" id="PTHR43840:SF41">
    <property type="entry name" value="CATION-EFFLUX PUMP FIEF"/>
    <property type="match status" value="1"/>
</dbReference>
<dbReference type="InterPro" id="IPR027470">
    <property type="entry name" value="Cation_efflux_CTD"/>
</dbReference>
<dbReference type="EMBL" id="JASXSV010000001">
    <property type="protein sequence ID" value="MDP0587747.1"/>
    <property type="molecule type" value="Genomic_DNA"/>
</dbReference>